<dbReference type="Proteomes" id="UP001298753">
    <property type="component" value="Unassembled WGS sequence"/>
</dbReference>
<name>A0AAW4W874_9FIRM</name>
<dbReference type="PANTHER" id="PTHR33221">
    <property type="entry name" value="WINGED HELIX-TURN-HELIX TRANSCRIPTIONAL REGULATOR, RRF2 FAMILY"/>
    <property type="match status" value="1"/>
</dbReference>
<sequence>MRITHEADYAIRVTYCLALAGEKQCAKDISEATGVTLRFALKILRKLTQSGITKSYKGVAGGYELNHSPSEISLGAIIECIDGPIAINHCLANEFQCTHMGTQKECDFHRVFSEINRSLRDQLCSITMDRFLPPQK</sequence>
<dbReference type="EMBL" id="JAJEPX010000027">
    <property type="protein sequence ID" value="MCC2177285.1"/>
    <property type="molecule type" value="Genomic_DNA"/>
</dbReference>
<proteinExistence type="predicted"/>
<comment type="caution">
    <text evidence="1">The sequence shown here is derived from an EMBL/GenBank/DDBJ whole genome shotgun (WGS) entry which is preliminary data.</text>
</comment>
<dbReference type="PROSITE" id="PS01332">
    <property type="entry name" value="HTH_RRF2_1"/>
    <property type="match status" value="1"/>
</dbReference>
<dbReference type="InterPro" id="IPR036390">
    <property type="entry name" value="WH_DNA-bd_sf"/>
</dbReference>
<reference evidence="1 2" key="1">
    <citation type="submission" date="2021-10" db="EMBL/GenBank/DDBJ databases">
        <title>Anaerobic single-cell dispensing facilitates the cultivation of human gut bacteria.</title>
        <authorList>
            <person name="Afrizal A."/>
        </authorList>
    </citation>
    <scope>NUCLEOTIDE SEQUENCE [LARGE SCALE GENOMIC DNA]</scope>
    <source>
        <strain evidence="1 2">CLA-AA-H270</strain>
    </source>
</reference>
<dbReference type="PANTHER" id="PTHR33221:SF2">
    <property type="entry name" value="TRANSCRIPTIONAL REGULATOR"/>
    <property type="match status" value="1"/>
</dbReference>
<dbReference type="Gene3D" id="1.10.10.10">
    <property type="entry name" value="Winged helix-like DNA-binding domain superfamily/Winged helix DNA-binding domain"/>
    <property type="match status" value="1"/>
</dbReference>
<dbReference type="PROSITE" id="PS51197">
    <property type="entry name" value="HTH_RRF2_2"/>
    <property type="match status" value="1"/>
</dbReference>
<gene>
    <name evidence="1" type="ORF">LKD22_09145</name>
</gene>
<dbReference type="Pfam" id="PF02082">
    <property type="entry name" value="Rrf2"/>
    <property type="match status" value="1"/>
</dbReference>
<protein>
    <submittedName>
        <fullName evidence="1">Rrf2 family transcriptional regulator</fullName>
    </submittedName>
</protein>
<evidence type="ECO:0000313" key="1">
    <source>
        <dbReference type="EMBL" id="MCC2177285.1"/>
    </source>
</evidence>
<dbReference type="GO" id="GO:0005829">
    <property type="term" value="C:cytosol"/>
    <property type="evidence" value="ECO:0007669"/>
    <property type="project" value="TreeGrafter"/>
</dbReference>
<dbReference type="SUPFAM" id="SSF46785">
    <property type="entry name" value="Winged helix' DNA-binding domain"/>
    <property type="match status" value="1"/>
</dbReference>
<dbReference type="RefSeq" id="WP_227600893.1">
    <property type="nucleotide sequence ID" value="NZ_JAJEPX010000027.1"/>
</dbReference>
<evidence type="ECO:0000313" key="2">
    <source>
        <dbReference type="Proteomes" id="UP001298753"/>
    </source>
</evidence>
<accession>A0AAW4W874</accession>
<dbReference type="GO" id="GO:0003700">
    <property type="term" value="F:DNA-binding transcription factor activity"/>
    <property type="evidence" value="ECO:0007669"/>
    <property type="project" value="TreeGrafter"/>
</dbReference>
<dbReference type="InterPro" id="IPR030489">
    <property type="entry name" value="TR_Rrf2-type_CS"/>
</dbReference>
<dbReference type="GeneID" id="98660014"/>
<dbReference type="InterPro" id="IPR036388">
    <property type="entry name" value="WH-like_DNA-bd_sf"/>
</dbReference>
<dbReference type="AlphaFoldDB" id="A0AAW4W874"/>
<dbReference type="InterPro" id="IPR000944">
    <property type="entry name" value="Tscrpt_reg_Rrf2"/>
</dbReference>
<organism evidence="1 2">
    <name type="scientific">Agathobaculum butyriciproducens</name>
    <dbReference type="NCBI Taxonomy" id="1628085"/>
    <lineage>
        <taxon>Bacteria</taxon>
        <taxon>Bacillati</taxon>
        <taxon>Bacillota</taxon>
        <taxon>Clostridia</taxon>
        <taxon>Eubacteriales</taxon>
        <taxon>Butyricicoccaceae</taxon>
        <taxon>Agathobaculum</taxon>
    </lineage>
</organism>
<dbReference type="NCBIfam" id="TIGR00738">
    <property type="entry name" value="rrf2_super"/>
    <property type="match status" value="1"/>
</dbReference>
<keyword evidence="2" id="KW-1185">Reference proteome</keyword>